<dbReference type="InterPro" id="IPR006568">
    <property type="entry name" value="PSP_pro-rich"/>
</dbReference>
<feature type="region of interest" description="Disordered" evidence="8">
    <location>
        <begin position="365"/>
        <end position="395"/>
    </location>
</feature>
<evidence type="ECO:0000313" key="11">
    <source>
        <dbReference type="Proteomes" id="UP000836841"/>
    </source>
</evidence>
<keyword evidence="4 7" id="KW-0863">Zinc-finger</keyword>
<feature type="compositionally biased region" description="Basic and acidic residues" evidence="8">
    <location>
        <begin position="470"/>
        <end position="528"/>
    </location>
</feature>
<reference evidence="10 11" key="1">
    <citation type="submission" date="2022-03" db="EMBL/GenBank/DDBJ databases">
        <authorList>
            <person name="Nunn A."/>
            <person name="Chopra R."/>
            <person name="Nunn A."/>
            <person name="Contreras Garrido A."/>
        </authorList>
    </citation>
    <scope>NUCLEOTIDE SEQUENCE [LARGE SCALE GENOMIC DNA]</scope>
</reference>
<feature type="domain" description="CCHC-type" evidence="9">
    <location>
        <begin position="255"/>
        <end position="271"/>
    </location>
</feature>
<dbReference type="Pfam" id="PF04046">
    <property type="entry name" value="PSP"/>
    <property type="match status" value="1"/>
</dbReference>
<evidence type="ECO:0000256" key="5">
    <source>
        <dbReference type="ARBA" id="ARBA00022833"/>
    </source>
</evidence>
<evidence type="ECO:0000256" key="1">
    <source>
        <dbReference type="ARBA" id="ARBA00004642"/>
    </source>
</evidence>
<feature type="compositionally biased region" description="Acidic residues" evidence="8">
    <location>
        <begin position="365"/>
        <end position="381"/>
    </location>
</feature>
<organism evidence="10 11">
    <name type="scientific">Thlaspi arvense</name>
    <name type="common">Field penny-cress</name>
    <dbReference type="NCBI Taxonomy" id="13288"/>
    <lineage>
        <taxon>Eukaryota</taxon>
        <taxon>Viridiplantae</taxon>
        <taxon>Streptophyta</taxon>
        <taxon>Embryophyta</taxon>
        <taxon>Tracheophyta</taxon>
        <taxon>Spermatophyta</taxon>
        <taxon>Magnoliopsida</taxon>
        <taxon>eudicotyledons</taxon>
        <taxon>Gunneridae</taxon>
        <taxon>Pentapetalae</taxon>
        <taxon>rosids</taxon>
        <taxon>malvids</taxon>
        <taxon>Brassicales</taxon>
        <taxon>Brassicaceae</taxon>
        <taxon>Thlaspideae</taxon>
        <taxon>Thlaspi</taxon>
    </lineage>
</organism>
<keyword evidence="6" id="KW-0539">Nucleus</keyword>
<comment type="subcellular location">
    <subcellularLocation>
        <location evidence="1">Nucleus</location>
        <location evidence="1">Nucleoplasm</location>
    </subcellularLocation>
</comment>
<feature type="region of interest" description="Disordered" evidence="8">
    <location>
        <begin position="281"/>
        <end position="301"/>
    </location>
</feature>
<dbReference type="InterPro" id="IPR052115">
    <property type="entry name" value="NEXT_complex_subunit_ZCCHC8"/>
</dbReference>
<dbReference type="InterPro" id="IPR001878">
    <property type="entry name" value="Znf_CCHC"/>
</dbReference>
<evidence type="ECO:0000256" key="7">
    <source>
        <dbReference type="PROSITE-ProRule" id="PRU00047"/>
    </source>
</evidence>
<keyword evidence="5" id="KW-0862">Zinc</keyword>
<proteinExistence type="inferred from homology"/>
<dbReference type="EMBL" id="OU466863">
    <property type="protein sequence ID" value="CAH2079751.1"/>
    <property type="molecule type" value="Genomic_DNA"/>
</dbReference>
<accession>A0AAU9T661</accession>
<dbReference type="GO" id="GO:0071013">
    <property type="term" value="C:catalytic step 2 spliceosome"/>
    <property type="evidence" value="ECO:0007669"/>
    <property type="project" value="TreeGrafter"/>
</dbReference>
<keyword evidence="11" id="KW-1185">Reference proteome</keyword>
<evidence type="ECO:0000256" key="6">
    <source>
        <dbReference type="ARBA" id="ARBA00023242"/>
    </source>
</evidence>
<evidence type="ECO:0000256" key="2">
    <source>
        <dbReference type="ARBA" id="ARBA00007497"/>
    </source>
</evidence>
<keyword evidence="3" id="KW-0479">Metal-binding</keyword>
<dbReference type="AlphaFoldDB" id="A0AAU9T661"/>
<dbReference type="PANTHER" id="PTHR13316">
    <property type="entry name" value="ZINC FINGER, CCHC DOMAIN CONTAINING 8"/>
    <property type="match status" value="1"/>
</dbReference>
<evidence type="ECO:0000256" key="4">
    <source>
        <dbReference type="ARBA" id="ARBA00022771"/>
    </source>
</evidence>
<evidence type="ECO:0000259" key="9">
    <source>
        <dbReference type="PROSITE" id="PS50158"/>
    </source>
</evidence>
<dbReference type="GO" id="GO:0003723">
    <property type="term" value="F:RNA binding"/>
    <property type="evidence" value="ECO:0007669"/>
    <property type="project" value="TreeGrafter"/>
</dbReference>
<protein>
    <recommendedName>
        <fullName evidence="9">CCHC-type domain-containing protein</fullName>
    </recommendedName>
</protein>
<dbReference type="GO" id="GO:0008270">
    <property type="term" value="F:zinc ion binding"/>
    <property type="evidence" value="ECO:0007669"/>
    <property type="project" value="UniProtKB-KW"/>
</dbReference>
<sequence>MEAEDVLDLPALGNSGLEVQKNGLESGNRSPEANHLVGIEENVIRNLDTERDLDIMEESLRAVTEQVSDVFNASVESVSVDEKVCIQKETIVHCATLDVSYSMSVIMDVFLFFLYSIMTAKSGVKRPRTTCDEQQPTVHVTYQHLTRASKQKLESLLQQWSEWEAEYTSVAQDQKQPLESGEETFFPALRVGLQKTSSVSFWIDNQTGPKPLEEFVLVESSTTPLYDRKFSLGQNSADGSNNLEGGLEIIDDPPRCFNCGGYSHSLRECPKPFDRSAVNSARKLQKSKRNQNSGSRLPSRYYQKLQTGKYDGLKPGTLDAETRQLLNLGELDPPPWLNRMREIGYPPGYLAPEDDHLSGITIFGEEEEEESREELESEDGEILEKGTPPEPQMKMTVEFPGINAPLPENADDWLWEAAPSYRSSRSNNRSWHQKRTSRGHDYRDDDQLGFESSSYPPRYGSRINYGYGSKDYRSRSRSPGIERSKKDYSYDPDFRDRDRGRNRDRNRDWDRDRDIDRDRDRDRDWERDRDLDRDWDRDDRDWSNRLSSRR</sequence>
<gene>
    <name evidence="10" type="ORF">TAV2_LOCUS24486</name>
</gene>
<comment type="similarity">
    <text evidence="2">Belongs to the ZCCHC8 family.</text>
</comment>
<evidence type="ECO:0000256" key="8">
    <source>
        <dbReference type="SAM" id="MobiDB-lite"/>
    </source>
</evidence>
<dbReference type="PANTHER" id="PTHR13316:SF0">
    <property type="entry name" value="ZINC FINGER CCHC DOMAIN-CONTAINING PROTEIN 8"/>
    <property type="match status" value="1"/>
</dbReference>
<dbReference type="SMART" id="SM00581">
    <property type="entry name" value="PSP"/>
    <property type="match status" value="1"/>
</dbReference>
<dbReference type="PROSITE" id="PS50158">
    <property type="entry name" value="ZF_CCHC"/>
    <property type="match status" value="1"/>
</dbReference>
<evidence type="ECO:0000256" key="3">
    <source>
        <dbReference type="ARBA" id="ARBA00022723"/>
    </source>
</evidence>
<evidence type="ECO:0000313" key="10">
    <source>
        <dbReference type="EMBL" id="CAH2079751.1"/>
    </source>
</evidence>
<dbReference type="GO" id="GO:0005654">
    <property type="term" value="C:nucleoplasm"/>
    <property type="evidence" value="ECO:0007669"/>
    <property type="project" value="UniProtKB-SubCell"/>
</dbReference>
<feature type="region of interest" description="Disordered" evidence="8">
    <location>
        <begin position="423"/>
        <end position="528"/>
    </location>
</feature>
<dbReference type="Proteomes" id="UP000836841">
    <property type="component" value="Chromosome 7"/>
</dbReference>
<name>A0AAU9T661_THLAR</name>